<dbReference type="InterPro" id="IPR005821">
    <property type="entry name" value="Ion_trans_dom"/>
</dbReference>
<feature type="transmembrane region" description="Helical" evidence="8">
    <location>
        <begin position="957"/>
        <end position="979"/>
    </location>
</feature>
<evidence type="ECO:0000256" key="1">
    <source>
        <dbReference type="ARBA" id="ARBA00004141"/>
    </source>
</evidence>
<keyword evidence="7" id="KW-0407">Ion channel</keyword>
<sequence>MTAVNKLSEFIEENFSSMECFNYIHDELNPESTPENPYCRCGESKAFHADVSKDSEKGEIIKDRQPTRAYGVLKFRLEGIASSSMNYLRLCSQDHNDSVVELLVKYWKLIPYDQDVVCISFIGAALDDVGEIAFRPIEQALIETARTMNIVVIANGEDNILTRNIGRILKNVKRMLAVTKENSLPPRFLGIMPWGNISEKKKLNCHGGKVIINSGATSGLYTQKICPFLTDLLLVDNGRREKPEVLTCNDFRWRLESKIGARKNNRTVCVLWNGSVGSVVEAESRINRLIPVIILHRTAGAADVITKARQFRSEYSDFQDFDPEHMTELYEQLRFLQQDMGVEDAYDDLKRLFINEKILFTYDMRSKDPLINTLFDAFAKYTFTAADFFEFSLKWDRNMGVLTLGSAYLTSIPQARRNQLFTLALLQDRHKFIQSLVDIGIQPHEFVTAQLLRDLYNNCSGSANLLRVLYQAGLVKPGRSTNVQRAEVHFDSFEMSQKGIIAGEKRSTVQISLEDIHAYLFSALGGFSCPEYLQNTENFVDKTDKRRTLSNPLMHLFIWSVLMNSHEMAIELLKVGPNPVASALIGAALNRHYASLLPTYDTFTRQQLEERAAYFEQVTSEVLMEVDSVDRELAIEMVQRSEPLLQQHTYLHLGHFTNAVNFMALPPSQESLVRQWKAGVFGNFLVTIVAFLMPLLLLLNSLFEFETRENKCSNAKSTMSSDLSFLKRMTVFYSSNRTKYILDVVYYLAFLVLLSYVLMVDIPRSGLSIAEAISIGFICCSSLDLLLEVSSLGLMLGLKECKQFLRTSTWVTFKMIVFVVGWIYFALRISGFEAYIYIRTLMGFLLIICFLRLFELMAVSRMLGPYIVIMPQMLQQFFYFLVVILIVLMPYGVCVHVLMLPYRVHSDGLSFFKIFELPYYNLFGELQLDSIKGEKENCPSDGINCPLWNPLTQIMHALYLLFAVVLLLNLLIAVSRWVVHV</sequence>
<feature type="transmembrane region" description="Helical" evidence="8">
    <location>
        <begin position="877"/>
        <end position="899"/>
    </location>
</feature>
<evidence type="ECO:0000256" key="4">
    <source>
        <dbReference type="ARBA" id="ARBA00022989"/>
    </source>
</evidence>
<dbReference type="PANTHER" id="PTHR13800:SF12">
    <property type="entry name" value="TRANSIENT RECEPTOR POTENTIAL CATION CHANNEL SUBFAMILY M MEMBER-LIKE 2"/>
    <property type="match status" value="1"/>
</dbReference>
<feature type="domain" description="TRPM SLOG" evidence="10">
    <location>
        <begin position="86"/>
        <end position="319"/>
    </location>
</feature>
<dbReference type="InterPro" id="IPR057366">
    <property type="entry name" value="TRPM-like"/>
</dbReference>
<evidence type="ECO:0000256" key="2">
    <source>
        <dbReference type="ARBA" id="ARBA00022448"/>
    </source>
</evidence>
<dbReference type="EMBL" id="GEEE01008129">
    <property type="protein sequence ID" value="JAP55096.1"/>
    <property type="molecule type" value="Transcribed_RNA"/>
</dbReference>
<dbReference type="GO" id="GO:0005886">
    <property type="term" value="C:plasma membrane"/>
    <property type="evidence" value="ECO:0007669"/>
    <property type="project" value="TreeGrafter"/>
</dbReference>
<evidence type="ECO:0000259" key="10">
    <source>
        <dbReference type="Pfam" id="PF18139"/>
    </source>
</evidence>
<dbReference type="Pfam" id="PF25508">
    <property type="entry name" value="TRPM2"/>
    <property type="match status" value="1"/>
</dbReference>
<dbReference type="Pfam" id="PF18139">
    <property type="entry name" value="LSDAT_euk"/>
    <property type="match status" value="1"/>
</dbReference>
<evidence type="ECO:0000313" key="12">
    <source>
        <dbReference type="EMBL" id="JAP39560.1"/>
    </source>
</evidence>
<keyword evidence="6 8" id="KW-0472">Membrane</keyword>
<protein>
    <submittedName>
        <fullName evidence="12">Transient receptor potential cation channel subfamily M member 8</fullName>
    </submittedName>
</protein>
<feature type="transmembrane region" description="Helical" evidence="8">
    <location>
        <begin position="740"/>
        <end position="760"/>
    </location>
</feature>
<dbReference type="PANTHER" id="PTHR13800">
    <property type="entry name" value="TRANSIENT RECEPTOR POTENTIAL CATION CHANNEL, SUBFAMILY M, MEMBER 6"/>
    <property type="match status" value="1"/>
</dbReference>
<feature type="domain" description="Ion transport" evidence="9">
    <location>
        <begin position="751"/>
        <end position="974"/>
    </location>
</feature>
<dbReference type="AlphaFoldDB" id="A0A0X3NJV5"/>
<dbReference type="InterPro" id="IPR050927">
    <property type="entry name" value="TRPM"/>
</dbReference>
<dbReference type="InterPro" id="IPR041491">
    <property type="entry name" value="TRPM_SLOG"/>
</dbReference>
<keyword evidence="3 8" id="KW-0812">Transmembrane</keyword>
<organism evidence="12">
    <name type="scientific">Schistocephalus solidus</name>
    <name type="common">Tapeworm</name>
    <dbReference type="NCBI Taxonomy" id="70667"/>
    <lineage>
        <taxon>Eukaryota</taxon>
        <taxon>Metazoa</taxon>
        <taxon>Spiralia</taxon>
        <taxon>Lophotrochozoa</taxon>
        <taxon>Platyhelminthes</taxon>
        <taxon>Cestoda</taxon>
        <taxon>Eucestoda</taxon>
        <taxon>Diphyllobothriidea</taxon>
        <taxon>Diphyllobothriidae</taxon>
        <taxon>Schistocephalus</taxon>
    </lineage>
</organism>
<evidence type="ECO:0000256" key="7">
    <source>
        <dbReference type="ARBA" id="ARBA00023303"/>
    </source>
</evidence>
<name>A0A0X3NJV5_SCHSO</name>
<evidence type="ECO:0000259" key="9">
    <source>
        <dbReference type="Pfam" id="PF00520"/>
    </source>
</evidence>
<feature type="transmembrane region" description="Helical" evidence="8">
    <location>
        <begin position="678"/>
        <end position="699"/>
    </location>
</feature>
<keyword evidence="5" id="KW-0406">Ion transport</keyword>
<dbReference type="Pfam" id="PF00520">
    <property type="entry name" value="Ion_trans"/>
    <property type="match status" value="1"/>
</dbReference>
<proteinExistence type="predicted"/>
<comment type="subcellular location">
    <subcellularLocation>
        <location evidence="1">Membrane</location>
        <topology evidence="1">Multi-pass membrane protein</topology>
    </subcellularLocation>
</comment>
<evidence type="ECO:0000256" key="3">
    <source>
        <dbReference type="ARBA" id="ARBA00022692"/>
    </source>
</evidence>
<keyword evidence="4 8" id="KW-1133">Transmembrane helix</keyword>
<dbReference type="GO" id="GO:0099604">
    <property type="term" value="F:ligand-gated calcium channel activity"/>
    <property type="evidence" value="ECO:0007669"/>
    <property type="project" value="TreeGrafter"/>
</dbReference>
<accession>A0A0X3NJV5</accession>
<feature type="transmembrane region" description="Helical" evidence="8">
    <location>
        <begin position="772"/>
        <end position="798"/>
    </location>
</feature>
<evidence type="ECO:0000256" key="8">
    <source>
        <dbReference type="SAM" id="Phobius"/>
    </source>
</evidence>
<feature type="transmembrane region" description="Helical" evidence="8">
    <location>
        <begin position="810"/>
        <end position="830"/>
    </location>
</feature>
<feature type="transmembrane region" description="Helical" evidence="8">
    <location>
        <begin position="836"/>
        <end position="856"/>
    </location>
</feature>
<keyword evidence="12" id="KW-0675">Receptor</keyword>
<dbReference type="EMBL" id="GEEE01023665">
    <property type="protein sequence ID" value="JAP39560.1"/>
    <property type="molecule type" value="Transcribed_RNA"/>
</dbReference>
<reference evidence="12" key="1">
    <citation type="submission" date="2016-01" db="EMBL/GenBank/DDBJ databases">
        <title>Reference transcriptome for the parasite Schistocephalus solidus: insights into the molecular evolution of parasitism.</title>
        <authorList>
            <person name="Hebert F.O."/>
            <person name="Grambauer S."/>
            <person name="Barber I."/>
            <person name="Landry C.R."/>
            <person name="Aubin-Horth N."/>
        </authorList>
    </citation>
    <scope>NUCLEOTIDE SEQUENCE</scope>
</reference>
<gene>
    <name evidence="12" type="primary">TRPM8</name>
    <name evidence="12" type="ORF">TR127397</name>
</gene>
<keyword evidence="2" id="KW-0813">Transport</keyword>
<feature type="domain" description="TRPM-like" evidence="11">
    <location>
        <begin position="418"/>
        <end position="664"/>
    </location>
</feature>
<evidence type="ECO:0000256" key="6">
    <source>
        <dbReference type="ARBA" id="ARBA00023136"/>
    </source>
</evidence>
<evidence type="ECO:0000256" key="5">
    <source>
        <dbReference type="ARBA" id="ARBA00023065"/>
    </source>
</evidence>
<evidence type="ECO:0000259" key="11">
    <source>
        <dbReference type="Pfam" id="PF25508"/>
    </source>
</evidence>